<proteinExistence type="inferred from homology"/>
<sequence length="305" mass="32856">MISGIIRGTVIGAASWLCLAAAPALAKCENIPSGLDAPPPPQNTGRDIVGQELDQIFDQGYMTFGVYEDFPPFSFLKDGAPAGIDVDLGQIIAAEMGLEARFELVQAGENVDNDMRTYLWQHSKLGAPIVNVLMHVPYNIDFACRNEMVVITGQYFEERIAIAYDPVVYPDTPPTPAYFRFDKVAVENDSISDFFLSGAFGGQIRPKIVRVGNPIAAVNEIGQDGVAAAMGPRVQLEYAAGSEYPVSADPIPSFSMGSWTLGVAVHQAYRDLAYSVDDAIGAAIADGRMAKIFAAYGATYTEPER</sequence>
<feature type="domain" description="Solute-binding protein family 3/N-terminal" evidence="6">
    <location>
        <begin position="61"/>
        <end position="300"/>
    </location>
</feature>
<dbReference type="SMART" id="SM00062">
    <property type="entry name" value="PBPb"/>
    <property type="match status" value="1"/>
</dbReference>
<feature type="signal peptide" evidence="5">
    <location>
        <begin position="1"/>
        <end position="26"/>
    </location>
</feature>
<dbReference type="InterPro" id="IPR018313">
    <property type="entry name" value="SBP_3_CS"/>
</dbReference>
<reference evidence="7 8" key="1">
    <citation type="submission" date="2016-10" db="EMBL/GenBank/DDBJ databases">
        <authorList>
            <person name="de Groot N.N."/>
        </authorList>
    </citation>
    <scope>NUCLEOTIDE SEQUENCE [LARGE SCALE GENOMIC DNA]</scope>
    <source>
        <strain evidence="7 8">DSM 22220</strain>
    </source>
</reference>
<dbReference type="STRING" id="591205.SAMN05421538_11530"/>
<dbReference type="PANTHER" id="PTHR35936">
    <property type="entry name" value="MEMBRANE-BOUND LYTIC MUREIN TRANSGLYCOSYLASE F"/>
    <property type="match status" value="1"/>
</dbReference>
<gene>
    <name evidence="7" type="ORF">SAMN05421538_11530</name>
</gene>
<dbReference type="Proteomes" id="UP000199344">
    <property type="component" value="Unassembled WGS sequence"/>
</dbReference>
<dbReference type="SUPFAM" id="SSF53850">
    <property type="entry name" value="Periplasmic binding protein-like II"/>
    <property type="match status" value="1"/>
</dbReference>
<keyword evidence="3 5" id="KW-0732">Signal</keyword>
<organism evidence="7 8">
    <name type="scientific">Paracoccus isoporae</name>
    <dbReference type="NCBI Taxonomy" id="591205"/>
    <lineage>
        <taxon>Bacteria</taxon>
        <taxon>Pseudomonadati</taxon>
        <taxon>Pseudomonadota</taxon>
        <taxon>Alphaproteobacteria</taxon>
        <taxon>Rhodobacterales</taxon>
        <taxon>Paracoccaceae</taxon>
        <taxon>Paracoccus</taxon>
    </lineage>
</organism>
<feature type="chain" id="PRO_5011643540" evidence="5">
    <location>
        <begin position="27"/>
        <end position="305"/>
    </location>
</feature>
<evidence type="ECO:0000256" key="4">
    <source>
        <dbReference type="RuleBase" id="RU003744"/>
    </source>
</evidence>
<dbReference type="InterPro" id="IPR001638">
    <property type="entry name" value="Solute-binding_3/MltF_N"/>
</dbReference>
<evidence type="ECO:0000313" key="8">
    <source>
        <dbReference type="Proteomes" id="UP000199344"/>
    </source>
</evidence>
<evidence type="ECO:0000256" key="1">
    <source>
        <dbReference type="ARBA" id="ARBA00004196"/>
    </source>
</evidence>
<name>A0A1G7GWS3_9RHOB</name>
<dbReference type="PANTHER" id="PTHR35936:SF19">
    <property type="entry name" value="AMINO-ACID-BINDING PROTEIN YXEM-RELATED"/>
    <property type="match status" value="1"/>
</dbReference>
<evidence type="ECO:0000256" key="3">
    <source>
        <dbReference type="ARBA" id="ARBA00022729"/>
    </source>
</evidence>
<dbReference type="GO" id="GO:0030313">
    <property type="term" value="C:cell envelope"/>
    <property type="evidence" value="ECO:0007669"/>
    <property type="project" value="UniProtKB-SubCell"/>
</dbReference>
<evidence type="ECO:0000256" key="2">
    <source>
        <dbReference type="ARBA" id="ARBA00010333"/>
    </source>
</evidence>
<protein>
    <submittedName>
        <fullName evidence="7">ABC-type amino acid transport substrate-binding protein</fullName>
    </submittedName>
</protein>
<dbReference type="RefSeq" id="WP_245727381.1">
    <property type="nucleotide sequence ID" value="NZ_FNAH01000015.1"/>
</dbReference>
<dbReference type="EMBL" id="FNAH01000015">
    <property type="protein sequence ID" value="SDE92610.1"/>
    <property type="molecule type" value="Genomic_DNA"/>
</dbReference>
<accession>A0A1G7GWS3</accession>
<comment type="similarity">
    <text evidence="2 4">Belongs to the bacterial solute-binding protein 3 family.</text>
</comment>
<evidence type="ECO:0000256" key="5">
    <source>
        <dbReference type="SAM" id="SignalP"/>
    </source>
</evidence>
<dbReference type="AlphaFoldDB" id="A0A1G7GWS3"/>
<dbReference type="Gene3D" id="3.40.190.10">
    <property type="entry name" value="Periplasmic binding protein-like II"/>
    <property type="match status" value="3"/>
</dbReference>
<dbReference type="Pfam" id="PF00497">
    <property type="entry name" value="SBP_bac_3"/>
    <property type="match status" value="1"/>
</dbReference>
<comment type="subcellular location">
    <subcellularLocation>
        <location evidence="1">Cell envelope</location>
    </subcellularLocation>
</comment>
<dbReference type="PROSITE" id="PS01039">
    <property type="entry name" value="SBP_BACTERIAL_3"/>
    <property type="match status" value="1"/>
</dbReference>
<evidence type="ECO:0000313" key="7">
    <source>
        <dbReference type="EMBL" id="SDE92610.1"/>
    </source>
</evidence>
<evidence type="ECO:0000259" key="6">
    <source>
        <dbReference type="SMART" id="SM00062"/>
    </source>
</evidence>
<keyword evidence="8" id="KW-1185">Reference proteome</keyword>